<reference evidence="4 5" key="2">
    <citation type="journal article" date="2013" name="Plant Cell Physiol.">
        <title>Rice Annotation Project Database (RAP-DB): an integrative and interactive database for rice genomics.</title>
        <authorList>
            <person name="Sakai H."/>
            <person name="Lee S.S."/>
            <person name="Tanaka T."/>
            <person name="Numa H."/>
            <person name="Kim J."/>
            <person name="Kawahara Y."/>
            <person name="Wakimoto H."/>
            <person name="Yang C.C."/>
            <person name="Iwamoto M."/>
            <person name="Abe T."/>
            <person name="Yamada Y."/>
            <person name="Muto A."/>
            <person name="Inokuchi H."/>
            <person name="Ikemura T."/>
            <person name="Matsumoto T."/>
            <person name="Sasaki T."/>
            <person name="Itoh T."/>
        </authorList>
    </citation>
    <scope>NUCLEOTIDE SEQUENCE [LARGE SCALE GENOMIC DNA]</scope>
    <source>
        <strain evidence="5">cv. Nipponbare</strain>
    </source>
</reference>
<evidence type="ECO:0000313" key="5">
    <source>
        <dbReference type="Proteomes" id="UP000059680"/>
    </source>
</evidence>
<dbReference type="AlphaFoldDB" id="A0A0P0VI45"/>
<organism evidence="4 5">
    <name type="scientific">Oryza sativa subsp. japonica</name>
    <name type="common">Rice</name>
    <dbReference type="NCBI Taxonomy" id="39947"/>
    <lineage>
        <taxon>Eukaryota</taxon>
        <taxon>Viridiplantae</taxon>
        <taxon>Streptophyta</taxon>
        <taxon>Embryophyta</taxon>
        <taxon>Tracheophyta</taxon>
        <taxon>Spermatophyta</taxon>
        <taxon>Magnoliopsida</taxon>
        <taxon>Liliopsida</taxon>
        <taxon>Poales</taxon>
        <taxon>Poaceae</taxon>
        <taxon>BOP clade</taxon>
        <taxon>Oryzoideae</taxon>
        <taxon>Oryzeae</taxon>
        <taxon>Oryzinae</taxon>
        <taxon>Oryza</taxon>
        <taxon>Oryza sativa</taxon>
    </lineage>
</organism>
<dbReference type="eggNOG" id="KOG1918">
    <property type="taxonomic scope" value="Eukaryota"/>
</dbReference>
<evidence type="ECO:0000256" key="3">
    <source>
        <dbReference type="ARBA" id="ARBA00023242"/>
    </source>
</evidence>
<dbReference type="STRING" id="39947.A0A0P0VI45"/>
<sequence>EKEPGRNRVPYFLCGSLSEGTTIKIGIALPNSPLSNVPLETKRATKTCKDVAQLHVIEEGKLLTNSGNRCHLQLVSFCLYLTCLLNHHTECNCAINPSIRDGQQDEPDEGQETGAIVLAAPSMQENFGTSTSRGSESPENFEVFPPKAVAMHRLRWTMNKGSEKWLCYGGAAGIIRCQRI</sequence>
<dbReference type="InterPro" id="IPR052416">
    <property type="entry name" value="GTF3C_component"/>
</dbReference>
<dbReference type="PANTHER" id="PTHR15052:SF2">
    <property type="entry name" value="GENERAL TRANSCRIPTION FACTOR 3C POLYPEPTIDE 2"/>
    <property type="match status" value="1"/>
</dbReference>
<dbReference type="PANTHER" id="PTHR15052">
    <property type="entry name" value="RNA POLYMERASE III TRANSCRIPTION INITIATION FACTOR COMPLEX SUBUNIT"/>
    <property type="match status" value="1"/>
</dbReference>
<keyword evidence="5" id="KW-1185">Reference proteome</keyword>
<reference evidence="4 5" key="3">
    <citation type="journal article" date="2013" name="Rice">
        <title>Improvement of the Oryza sativa Nipponbare reference genome using next generation sequence and optical map data.</title>
        <authorList>
            <person name="Kawahara Y."/>
            <person name="de la Bastide M."/>
            <person name="Hamilton J.P."/>
            <person name="Kanamori H."/>
            <person name="McCombie W.R."/>
            <person name="Ouyang S."/>
            <person name="Schwartz D.C."/>
            <person name="Tanaka T."/>
            <person name="Wu J."/>
            <person name="Zhou S."/>
            <person name="Childs K.L."/>
            <person name="Davidson R.M."/>
            <person name="Lin H."/>
            <person name="Quesada-Ocampo L."/>
            <person name="Vaillancourt B."/>
            <person name="Sakai H."/>
            <person name="Lee S.S."/>
            <person name="Kim J."/>
            <person name="Numa H."/>
            <person name="Itoh T."/>
            <person name="Buell C.R."/>
            <person name="Matsumoto T."/>
        </authorList>
    </citation>
    <scope>NUCLEOTIDE SEQUENCE [LARGE SCALE GENOMIC DNA]</scope>
    <source>
        <strain evidence="5">cv. Nipponbare</strain>
    </source>
</reference>
<reference evidence="5" key="1">
    <citation type="journal article" date="2005" name="Nature">
        <title>The map-based sequence of the rice genome.</title>
        <authorList>
            <consortium name="International rice genome sequencing project (IRGSP)"/>
            <person name="Matsumoto T."/>
            <person name="Wu J."/>
            <person name="Kanamori H."/>
            <person name="Katayose Y."/>
            <person name="Fujisawa M."/>
            <person name="Namiki N."/>
            <person name="Mizuno H."/>
            <person name="Yamamoto K."/>
            <person name="Antonio B.A."/>
            <person name="Baba T."/>
            <person name="Sakata K."/>
            <person name="Nagamura Y."/>
            <person name="Aoki H."/>
            <person name="Arikawa K."/>
            <person name="Arita K."/>
            <person name="Bito T."/>
            <person name="Chiden Y."/>
            <person name="Fujitsuka N."/>
            <person name="Fukunaka R."/>
            <person name="Hamada M."/>
            <person name="Harada C."/>
            <person name="Hayashi A."/>
            <person name="Hijishita S."/>
            <person name="Honda M."/>
            <person name="Hosokawa S."/>
            <person name="Ichikawa Y."/>
            <person name="Idonuma A."/>
            <person name="Iijima M."/>
            <person name="Ikeda M."/>
            <person name="Ikeno M."/>
            <person name="Ito K."/>
            <person name="Ito S."/>
            <person name="Ito T."/>
            <person name="Ito Y."/>
            <person name="Ito Y."/>
            <person name="Iwabuchi A."/>
            <person name="Kamiya K."/>
            <person name="Karasawa W."/>
            <person name="Kurita K."/>
            <person name="Katagiri S."/>
            <person name="Kikuta A."/>
            <person name="Kobayashi H."/>
            <person name="Kobayashi N."/>
            <person name="Machita K."/>
            <person name="Maehara T."/>
            <person name="Masukawa M."/>
            <person name="Mizubayashi T."/>
            <person name="Mukai Y."/>
            <person name="Nagasaki H."/>
            <person name="Nagata Y."/>
            <person name="Naito S."/>
            <person name="Nakashima M."/>
            <person name="Nakama Y."/>
            <person name="Nakamichi Y."/>
            <person name="Nakamura M."/>
            <person name="Meguro A."/>
            <person name="Negishi M."/>
            <person name="Ohta I."/>
            <person name="Ohta T."/>
            <person name="Okamoto M."/>
            <person name="Ono N."/>
            <person name="Saji S."/>
            <person name="Sakaguchi M."/>
            <person name="Sakai K."/>
            <person name="Shibata M."/>
            <person name="Shimokawa T."/>
            <person name="Song J."/>
            <person name="Takazaki Y."/>
            <person name="Terasawa K."/>
            <person name="Tsugane M."/>
            <person name="Tsuji K."/>
            <person name="Ueda S."/>
            <person name="Waki K."/>
            <person name="Yamagata H."/>
            <person name="Yamamoto M."/>
            <person name="Yamamoto S."/>
            <person name="Yamane H."/>
            <person name="Yoshiki S."/>
            <person name="Yoshihara R."/>
            <person name="Yukawa K."/>
            <person name="Zhong H."/>
            <person name="Yano M."/>
            <person name="Yuan Q."/>
            <person name="Ouyang S."/>
            <person name="Liu J."/>
            <person name="Jones K.M."/>
            <person name="Gansberger K."/>
            <person name="Moffat K."/>
            <person name="Hill J."/>
            <person name="Bera J."/>
            <person name="Fadrosh D."/>
            <person name="Jin S."/>
            <person name="Johri S."/>
            <person name="Kim M."/>
            <person name="Overton L."/>
            <person name="Reardon M."/>
            <person name="Tsitrin T."/>
            <person name="Vuong H."/>
            <person name="Weaver B."/>
            <person name="Ciecko A."/>
            <person name="Tallon L."/>
            <person name="Jackson J."/>
            <person name="Pai G."/>
            <person name="Aken S.V."/>
            <person name="Utterback T."/>
            <person name="Reidmuller S."/>
            <person name="Feldblyum T."/>
            <person name="Hsiao J."/>
            <person name="Zismann V."/>
            <person name="Iobst S."/>
            <person name="de Vazeille A.R."/>
            <person name="Buell C.R."/>
            <person name="Ying K."/>
            <person name="Li Y."/>
            <person name="Lu T."/>
            <person name="Huang Y."/>
            <person name="Zhao Q."/>
            <person name="Feng Q."/>
            <person name="Zhang L."/>
            <person name="Zhu J."/>
            <person name="Weng Q."/>
            <person name="Mu J."/>
            <person name="Lu Y."/>
            <person name="Fan D."/>
            <person name="Liu Y."/>
            <person name="Guan J."/>
            <person name="Zhang Y."/>
            <person name="Yu S."/>
            <person name="Liu X."/>
            <person name="Zhang Y."/>
            <person name="Hong G."/>
            <person name="Han B."/>
            <person name="Choisne N."/>
            <person name="Demange N."/>
            <person name="Orjeda G."/>
            <person name="Samain S."/>
            <person name="Cattolico L."/>
            <person name="Pelletier E."/>
            <person name="Couloux A."/>
            <person name="Segurens B."/>
            <person name="Wincker P."/>
            <person name="D'Hont A."/>
            <person name="Scarpelli C."/>
            <person name="Weissenbach J."/>
            <person name="Salanoubat M."/>
            <person name="Quetier F."/>
            <person name="Yu Y."/>
            <person name="Kim H.R."/>
            <person name="Rambo T."/>
            <person name="Currie J."/>
            <person name="Collura K."/>
            <person name="Luo M."/>
            <person name="Yang T."/>
            <person name="Ammiraju J.S.S."/>
            <person name="Engler F."/>
            <person name="Soderlund C."/>
            <person name="Wing R.A."/>
            <person name="Palmer L.E."/>
            <person name="de la Bastide M."/>
            <person name="Spiegel L."/>
            <person name="Nascimento L."/>
            <person name="Zutavern T."/>
            <person name="O'Shaughnessy A."/>
            <person name="Dike S."/>
            <person name="Dedhia N."/>
            <person name="Preston R."/>
            <person name="Balija V."/>
            <person name="McCombie W.R."/>
            <person name="Chow T."/>
            <person name="Chen H."/>
            <person name="Chung M."/>
            <person name="Chen C."/>
            <person name="Shaw J."/>
            <person name="Wu H."/>
            <person name="Hsiao K."/>
            <person name="Chao Y."/>
            <person name="Chu M."/>
            <person name="Cheng C."/>
            <person name="Hour A."/>
            <person name="Lee P."/>
            <person name="Lin S."/>
            <person name="Lin Y."/>
            <person name="Liou J."/>
            <person name="Liu S."/>
            <person name="Hsing Y."/>
            <person name="Raghuvanshi S."/>
            <person name="Mohanty A."/>
            <person name="Bharti A.K."/>
            <person name="Gaur A."/>
            <person name="Gupta V."/>
            <person name="Kumar D."/>
            <person name="Ravi V."/>
            <person name="Vij S."/>
            <person name="Kapur A."/>
            <person name="Khurana P."/>
            <person name="Khurana P."/>
            <person name="Khurana J.P."/>
            <person name="Tyagi A.K."/>
            <person name="Gaikwad K."/>
            <person name="Singh A."/>
            <person name="Dalal V."/>
            <person name="Srivastava S."/>
            <person name="Dixit A."/>
            <person name="Pal A.K."/>
            <person name="Ghazi I.A."/>
            <person name="Yadav M."/>
            <person name="Pandit A."/>
            <person name="Bhargava A."/>
            <person name="Sureshbabu K."/>
            <person name="Batra K."/>
            <person name="Sharma T.R."/>
            <person name="Mohapatra T."/>
            <person name="Singh N.K."/>
            <person name="Messing J."/>
            <person name="Nelson A.B."/>
            <person name="Fuks G."/>
            <person name="Kavchok S."/>
            <person name="Keizer G."/>
            <person name="Linton E."/>
            <person name="Llaca V."/>
            <person name="Song R."/>
            <person name="Tanyolac B."/>
            <person name="Young S."/>
            <person name="Ho-Il K."/>
            <person name="Hahn J.H."/>
            <person name="Sangsakoo G."/>
            <person name="Vanavichit A."/>
            <person name="de Mattos Luiz.A.T."/>
            <person name="Zimmer P.D."/>
            <person name="Malone G."/>
            <person name="Dellagostin O."/>
            <person name="de Oliveira A.C."/>
            <person name="Bevan M."/>
            <person name="Bancroft I."/>
            <person name="Minx P."/>
            <person name="Cordum H."/>
            <person name="Wilson R."/>
            <person name="Cheng Z."/>
            <person name="Jin W."/>
            <person name="Jiang J."/>
            <person name="Leong S.A."/>
            <person name="Iwama H."/>
            <person name="Gojobori T."/>
            <person name="Itoh T."/>
            <person name="Niimura Y."/>
            <person name="Fujii Y."/>
            <person name="Habara T."/>
            <person name="Sakai H."/>
            <person name="Sato Y."/>
            <person name="Wilson G."/>
            <person name="Kumar K."/>
            <person name="McCouch S."/>
            <person name="Juretic N."/>
            <person name="Hoen D."/>
            <person name="Wright S."/>
            <person name="Bruskiewich R."/>
            <person name="Bureau T."/>
            <person name="Miyao A."/>
            <person name="Hirochika H."/>
            <person name="Nishikawa T."/>
            <person name="Kadowaki K."/>
            <person name="Sugiura M."/>
            <person name="Burr B."/>
            <person name="Sasaki T."/>
        </authorList>
    </citation>
    <scope>NUCLEOTIDE SEQUENCE [LARGE SCALE GENOMIC DNA]</scope>
    <source>
        <strain evidence="5">cv. Nipponbare</strain>
    </source>
</reference>
<dbReference type="Proteomes" id="UP000059680">
    <property type="component" value="Chromosome 2"/>
</dbReference>
<dbReference type="GO" id="GO:0005634">
    <property type="term" value="C:nucleus"/>
    <property type="evidence" value="ECO:0007669"/>
    <property type="project" value="UniProtKB-SubCell"/>
</dbReference>
<feature type="non-terminal residue" evidence="4">
    <location>
        <position position="1"/>
    </location>
</feature>
<proteinExistence type="predicted"/>
<dbReference type="OMA" id="HTECNCA"/>
<evidence type="ECO:0000256" key="2">
    <source>
        <dbReference type="ARBA" id="ARBA00023163"/>
    </source>
</evidence>
<dbReference type="Gramene" id="Os02t0307300-01">
    <property type="protein sequence ID" value="Os02t0307300-01"/>
    <property type="gene ID" value="Os02g0307300"/>
</dbReference>
<comment type="subcellular location">
    <subcellularLocation>
        <location evidence="1">Nucleus</location>
    </subcellularLocation>
</comment>
<evidence type="ECO:0000313" key="4">
    <source>
        <dbReference type="EMBL" id="BAS78300.1"/>
    </source>
</evidence>
<dbReference type="EMBL" id="AP014958">
    <property type="protein sequence ID" value="BAS78300.1"/>
    <property type="molecule type" value="Genomic_DNA"/>
</dbReference>
<gene>
    <name evidence="4" type="ordered locus">Os02g0307300</name>
    <name evidence="4" type="ORF">OSNPB_020307300</name>
</gene>
<keyword evidence="3" id="KW-0539">Nucleus</keyword>
<protein>
    <submittedName>
        <fullName evidence="4">Os02g0307300 protein</fullName>
    </submittedName>
</protein>
<accession>A0A0P0VI45</accession>
<dbReference type="InParanoid" id="A0A0P0VI45"/>
<name>A0A0P0VI45_ORYSJ</name>
<keyword evidence="2" id="KW-0804">Transcription</keyword>
<dbReference type="PaxDb" id="39947-A0A0P0VI45"/>
<evidence type="ECO:0000256" key="1">
    <source>
        <dbReference type="ARBA" id="ARBA00004123"/>
    </source>
</evidence>